<dbReference type="InterPro" id="IPR004154">
    <property type="entry name" value="Anticodon-bd"/>
</dbReference>
<gene>
    <name evidence="5" type="primary">hisS</name>
    <name evidence="8" type="ORF">A2927_02470</name>
</gene>
<keyword evidence="3 5" id="KW-0030">Aminoacyl-tRNA synthetase</keyword>
<dbReference type="Gene3D" id="3.40.50.800">
    <property type="entry name" value="Anticodon-binding domain"/>
    <property type="match status" value="1"/>
</dbReference>
<feature type="binding site" evidence="6">
    <location>
        <position position="122"/>
    </location>
    <ligand>
        <name>L-histidine</name>
        <dbReference type="ChEBI" id="CHEBI:57595"/>
    </ligand>
</feature>
<dbReference type="GO" id="GO:0005737">
    <property type="term" value="C:cytoplasm"/>
    <property type="evidence" value="ECO:0007669"/>
    <property type="project" value="UniProtKB-SubCell"/>
</dbReference>
<organism evidence="8 9">
    <name type="scientific">Candidatus Komeilibacteria bacterium RIFCSPLOWO2_01_FULL_45_10</name>
    <dbReference type="NCBI Taxonomy" id="1798550"/>
    <lineage>
        <taxon>Bacteria</taxon>
        <taxon>Candidatus Komeiliibacteriota</taxon>
    </lineage>
</organism>
<comment type="caution">
    <text evidence="8">The sequence shown here is derived from an EMBL/GenBank/DDBJ whole genome shotgun (WGS) entry which is preliminary data.</text>
</comment>
<dbReference type="InterPro" id="IPR004516">
    <property type="entry name" value="HisRS/HisZ"/>
</dbReference>
<dbReference type="STRING" id="1798550.A2927_02470"/>
<dbReference type="GO" id="GO:0006427">
    <property type="term" value="P:histidyl-tRNA aminoacylation"/>
    <property type="evidence" value="ECO:0007669"/>
    <property type="project" value="UniProtKB-UniRule"/>
</dbReference>
<dbReference type="Gene3D" id="3.30.930.10">
    <property type="entry name" value="Bira Bifunctional Protein, Domain 2"/>
    <property type="match status" value="1"/>
</dbReference>
<keyword evidence="5" id="KW-0067">ATP-binding</keyword>
<dbReference type="PANTHER" id="PTHR43707:SF1">
    <property type="entry name" value="HISTIDINE--TRNA LIGASE, MITOCHONDRIAL-RELATED"/>
    <property type="match status" value="1"/>
</dbReference>
<feature type="binding site" evidence="6">
    <location>
        <position position="266"/>
    </location>
    <ligand>
        <name>L-histidine</name>
        <dbReference type="ChEBI" id="CHEBI:57595"/>
    </ligand>
</feature>
<dbReference type="CDD" id="cd00773">
    <property type="entry name" value="HisRS-like_core"/>
    <property type="match status" value="1"/>
</dbReference>
<keyword evidence="2 5" id="KW-0547">Nucleotide-binding</keyword>
<feature type="domain" description="Aminoacyl-transfer RNA synthetases class-II family profile" evidence="7">
    <location>
        <begin position="1"/>
        <end position="332"/>
    </location>
</feature>
<evidence type="ECO:0000259" key="7">
    <source>
        <dbReference type="PROSITE" id="PS50862"/>
    </source>
</evidence>
<dbReference type="PANTHER" id="PTHR43707">
    <property type="entry name" value="HISTIDYL-TRNA SYNTHETASE"/>
    <property type="match status" value="1"/>
</dbReference>
<accession>A0A1G2BLS9</accession>
<dbReference type="Proteomes" id="UP000178849">
    <property type="component" value="Unassembled WGS sequence"/>
</dbReference>
<reference evidence="8 9" key="1">
    <citation type="journal article" date="2016" name="Nat. Commun.">
        <title>Thousands of microbial genomes shed light on interconnected biogeochemical processes in an aquifer system.</title>
        <authorList>
            <person name="Anantharaman K."/>
            <person name="Brown C.T."/>
            <person name="Hug L.A."/>
            <person name="Sharon I."/>
            <person name="Castelle C.J."/>
            <person name="Probst A.J."/>
            <person name="Thomas B.C."/>
            <person name="Singh A."/>
            <person name="Wilkins M.J."/>
            <person name="Karaoz U."/>
            <person name="Brodie E.L."/>
            <person name="Williams K.H."/>
            <person name="Hubbard S.S."/>
            <person name="Banfield J.F."/>
        </authorList>
    </citation>
    <scope>NUCLEOTIDE SEQUENCE [LARGE SCALE GENOMIC DNA]</scope>
</reference>
<dbReference type="InterPro" id="IPR006195">
    <property type="entry name" value="aa-tRNA-synth_II"/>
</dbReference>
<evidence type="ECO:0000256" key="4">
    <source>
        <dbReference type="ARBA" id="ARBA00047639"/>
    </source>
</evidence>
<dbReference type="GO" id="GO:0004821">
    <property type="term" value="F:histidine-tRNA ligase activity"/>
    <property type="evidence" value="ECO:0007669"/>
    <property type="project" value="UniProtKB-UniRule"/>
</dbReference>
<protein>
    <recommendedName>
        <fullName evidence="5">Histidine--tRNA ligase</fullName>
        <ecNumber evidence="5">6.1.1.21</ecNumber>
    </recommendedName>
    <alternativeName>
        <fullName evidence="5">Histidyl-tRNA synthetase</fullName>
        <shortName evidence="5">HisRS</shortName>
    </alternativeName>
</protein>
<dbReference type="SUPFAM" id="SSF55681">
    <property type="entry name" value="Class II aaRS and biotin synthetases"/>
    <property type="match status" value="1"/>
</dbReference>
<sequence>MLPKKEVKKRKEFQLVKGMKDILPEEQRYWDFARSLVDRLARQYGFKKIETPILEFSDLFVRAVGQTTDIVEKEMYAFTDQGDDHLALRPEGTAGVVRAYLEHGLQTLPQPVKLFYFGPMFRRDNPQAGRFRQHWQFGFEVIGETDAIIDAQIILIAYKFYQAINLPVSLQINSIGCLSCRPVFENELKDYLKKRKSKLSIISQERLFKNPLRILDSKEKEDQPIIAEAPQQIDFLCEECKNHFIQVLEYLDELEVPYALNSSIVRGLDYYSRTTFEIWTQKEEGRQSALGGGGRYDGLVSLLGGLETPAIGFACGVERFINQIKETDFKVPEEARPEIFLAQLGAAARKKSVLLFEELTKAGLKVVENFSKSGLKPQLEIADKLKVKFTLILGQKEIIDGTIMIRDMENGIQEVVDFGKTIPEIKKRLEKSVVNDQPEKV</sequence>
<dbReference type="PIRSF" id="PIRSF001549">
    <property type="entry name" value="His-tRNA_synth"/>
    <property type="match status" value="1"/>
</dbReference>
<dbReference type="PROSITE" id="PS50862">
    <property type="entry name" value="AA_TRNA_LIGASE_II"/>
    <property type="match status" value="1"/>
</dbReference>
<dbReference type="SUPFAM" id="SSF52954">
    <property type="entry name" value="Class II aaRS ABD-related"/>
    <property type="match status" value="1"/>
</dbReference>
<feature type="binding site" evidence="6">
    <location>
        <position position="140"/>
    </location>
    <ligand>
        <name>L-histidine</name>
        <dbReference type="ChEBI" id="CHEBI:57595"/>
    </ligand>
</feature>
<dbReference type="InterPro" id="IPR015807">
    <property type="entry name" value="His-tRNA-ligase"/>
</dbReference>
<evidence type="ECO:0000256" key="3">
    <source>
        <dbReference type="ARBA" id="ARBA00023146"/>
    </source>
</evidence>
<evidence type="ECO:0000256" key="6">
    <source>
        <dbReference type="PIRSR" id="PIRSR001549-1"/>
    </source>
</evidence>
<dbReference type="EMBL" id="MHKL01000010">
    <property type="protein sequence ID" value="OGY89676.1"/>
    <property type="molecule type" value="Genomic_DNA"/>
</dbReference>
<dbReference type="AlphaFoldDB" id="A0A1G2BLS9"/>
<dbReference type="EC" id="6.1.1.21" evidence="5"/>
<comment type="similarity">
    <text evidence="1 5">Belongs to the class-II aminoacyl-tRNA synthetase family.</text>
</comment>
<dbReference type="Pfam" id="PF13393">
    <property type="entry name" value="tRNA-synt_His"/>
    <property type="match status" value="1"/>
</dbReference>
<comment type="subunit">
    <text evidence="5">Homodimer.</text>
</comment>
<dbReference type="NCBIfam" id="TIGR00442">
    <property type="entry name" value="hisS"/>
    <property type="match status" value="1"/>
</dbReference>
<evidence type="ECO:0000256" key="2">
    <source>
        <dbReference type="ARBA" id="ARBA00022741"/>
    </source>
</evidence>
<dbReference type="InterPro" id="IPR045864">
    <property type="entry name" value="aa-tRNA-synth_II/BPL/LPL"/>
</dbReference>
<keyword evidence="5 8" id="KW-0436">Ligase</keyword>
<comment type="subcellular location">
    <subcellularLocation>
        <location evidence="5">Cytoplasm</location>
    </subcellularLocation>
</comment>
<keyword evidence="5" id="KW-0648">Protein biosynthesis</keyword>
<dbReference type="Pfam" id="PF03129">
    <property type="entry name" value="HGTP_anticodon"/>
    <property type="match status" value="1"/>
</dbReference>
<dbReference type="InterPro" id="IPR041715">
    <property type="entry name" value="HisRS-like_core"/>
</dbReference>
<dbReference type="InterPro" id="IPR036621">
    <property type="entry name" value="Anticodon-bd_dom_sf"/>
</dbReference>
<evidence type="ECO:0000256" key="1">
    <source>
        <dbReference type="ARBA" id="ARBA00008226"/>
    </source>
</evidence>
<proteinExistence type="inferred from homology"/>
<comment type="catalytic activity">
    <reaction evidence="4 5">
        <text>tRNA(His) + L-histidine + ATP = L-histidyl-tRNA(His) + AMP + diphosphate + H(+)</text>
        <dbReference type="Rhea" id="RHEA:17313"/>
        <dbReference type="Rhea" id="RHEA-COMP:9665"/>
        <dbReference type="Rhea" id="RHEA-COMP:9689"/>
        <dbReference type="ChEBI" id="CHEBI:15378"/>
        <dbReference type="ChEBI" id="CHEBI:30616"/>
        <dbReference type="ChEBI" id="CHEBI:33019"/>
        <dbReference type="ChEBI" id="CHEBI:57595"/>
        <dbReference type="ChEBI" id="CHEBI:78442"/>
        <dbReference type="ChEBI" id="CHEBI:78527"/>
        <dbReference type="ChEBI" id="CHEBI:456215"/>
        <dbReference type="EC" id="6.1.1.21"/>
    </reaction>
</comment>
<feature type="binding site" evidence="6">
    <location>
        <position position="136"/>
    </location>
    <ligand>
        <name>L-histidine</name>
        <dbReference type="ChEBI" id="CHEBI:57595"/>
    </ligand>
</feature>
<keyword evidence="5" id="KW-0963">Cytoplasm</keyword>
<evidence type="ECO:0000313" key="8">
    <source>
        <dbReference type="EMBL" id="OGY89676.1"/>
    </source>
</evidence>
<feature type="binding site" evidence="6">
    <location>
        <begin position="91"/>
        <end position="93"/>
    </location>
    <ligand>
        <name>L-histidine</name>
        <dbReference type="ChEBI" id="CHEBI:57595"/>
    </ligand>
</feature>
<name>A0A1G2BLS9_9BACT</name>
<dbReference type="GO" id="GO:0005524">
    <property type="term" value="F:ATP binding"/>
    <property type="evidence" value="ECO:0007669"/>
    <property type="project" value="UniProtKB-UniRule"/>
</dbReference>
<feature type="binding site" evidence="6">
    <location>
        <begin position="270"/>
        <end position="271"/>
    </location>
    <ligand>
        <name>L-histidine</name>
        <dbReference type="ChEBI" id="CHEBI:57595"/>
    </ligand>
</feature>
<evidence type="ECO:0000256" key="5">
    <source>
        <dbReference type="HAMAP-Rule" id="MF_00127"/>
    </source>
</evidence>
<evidence type="ECO:0000313" key="9">
    <source>
        <dbReference type="Proteomes" id="UP000178849"/>
    </source>
</evidence>
<dbReference type="HAMAP" id="MF_00127">
    <property type="entry name" value="His_tRNA_synth"/>
    <property type="match status" value="1"/>
</dbReference>